<organism evidence="1 2">
    <name type="scientific">Aquisalimonas asiatica</name>
    <dbReference type="NCBI Taxonomy" id="406100"/>
    <lineage>
        <taxon>Bacteria</taxon>
        <taxon>Pseudomonadati</taxon>
        <taxon>Pseudomonadota</taxon>
        <taxon>Gammaproteobacteria</taxon>
        <taxon>Chromatiales</taxon>
        <taxon>Ectothiorhodospiraceae</taxon>
        <taxon>Aquisalimonas</taxon>
    </lineage>
</organism>
<dbReference type="AlphaFoldDB" id="A0A1H8UCE7"/>
<protein>
    <submittedName>
        <fullName evidence="1">Uncharacterized protein</fullName>
    </submittedName>
</protein>
<dbReference type="Proteomes" id="UP000199657">
    <property type="component" value="Unassembled WGS sequence"/>
</dbReference>
<accession>A0A1H8UCE7</accession>
<evidence type="ECO:0000313" key="1">
    <source>
        <dbReference type="EMBL" id="SEP00841.1"/>
    </source>
</evidence>
<keyword evidence="2" id="KW-1185">Reference proteome</keyword>
<gene>
    <name evidence="1" type="ORF">SAMN04488052_10691</name>
</gene>
<proteinExistence type="predicted"/>
<reference evidence="1 2" key="1">
    <citation type="submission" date="2016-10" db="EMBL/GenBank/DDBJ databases">
        <authorList>
            <person name="de Groot N.N."/>
        </authorList>
    </citation>
    <scope>NUCLEOTIDE SEQUENCE [LARGE SCALE GENOMIC DNA]</scope>
    <source>
        <strain evidence="1 2">CGMCC 1.6291</strain>
    </source>
</reference>
<dbReference type="EMBL" id="FOEG01000006">
    <property type="protein sequence ID" value="SEP00841.1"/>
    <property type="molecule type" value="Genomic_DNA"/>
</dbReference>
<dbReference type="RefSeq" id="WP_091644812.1">
    <property type="nucleotide sequence ID" value="NZ_FOEG01000006.1"/>
</dbReference>
<dbReference type="STRING" id="406100.SAMN04488052_10691"/>
<sequence length="95" mass="10736">MTDHHHQTTEMSLARLAELIARAVLDSADQAGVAFDPDHGGPHEREYLKEMILRRRDLPLTAEQAELVADQVIDHIRYLSHERQRVKDMGAGGRA</sequence>
<evidence type="ECO:0000313" key="2">
    <source>
        <dbReference type="Proteomes" id="UP000199657"/>
    </source>
</evidence>
<name>A0A1H8UCE7_9GAMM</name>